<evidence type="ECO:0000313" key="4">
    <source>
        <dbReference type="EMBL" id="AYQ75392.1"/>
    </source>
</evidence>
<proteinExistence type="predicted"/>
<keyword evidence="1" id="KW-0378">Hydrolase</keyword>
<dbReference type="PANTHER" id="PTHR10272">
    <property type="entry name" value="PLATELET-ACTIVATING FACTOR ACETYLHYDROLASE"/>
    <property type="match status" value="1"/>
</dbReference>
<protein>
    <recommendedName>
        <fullName evidence="6">Alpha/beta hydrolase</fullName>
    </recommendedName>
</protein>
<sequence>MSVTQIMADDIRFVIDKLTDINAGKTDSILAGKLDLEKIGVVGHSLGGAAAYNLALNDSRIKAAINLDGAVYAIPNANKSNAPFLMLANDENGIQSIIKGEPFMLKLEEIRAEDQEAVASAYGGKEAYMDIYRKQKRAASGLAETLKAEDSLLVIKGSAHMKFSDIGLFLGLGFRRFIGINGETSSEECLDIARAVTLNFFNRHLKDGTKDSLESVFRQYPKLQKAKWS</sequence>
<dbReference type="Pfam" id="PF03403">
    <property type="entry name" value="PAF-AH_p_II"/>
    <property type="match status" value="1"/>
</dbReference>
<accession>A0A3G3K4M9</accession>
<dbReference type="Proteomes" id="UP000269097">
    <property type="component" value="Chromosome"/>
</dbReference>
<dbReference type="GO" id="GO:0003847">
    <property type="term" value="F:1-alkyl-2-acetylglycerophosphocholine esterase activity"/>
    <property type="evidence" value="ECO:0007669"/>
    <property type="project" value="TreeGrafter"/>
</dbReference>
<dbReference type="RefSeq" id="WP_123043473.1">
    <property type="nucleotide sequence ID" value="NZ_CP033433.1"/>
</dbReference>
<dbReference type="Gene3D" id="3.40.50.1820">
    <property type="entry name" value="alpha/beta hydrolase"/>
    <property type="match status" value="1"/>
</dbReference>
<dbReference type="InterPro" id="IPR029058">
    <property type="entry name" value="AB_hydrolase_fold"/>
</dbReference>
<name>A0A3G3K4M9_9BACL</name>
<dbReference type="PANTHER" id="PTHR10272:SF0">
    <property type="entry name" value="PLATELET-ACTIVATING FACTOR ACETYLHYDROLASE"/>
    <property type="match status" value="1"/>
</dbReference>
<organism evidence="4 5">
    <name type="scientific">Cohnella candidum</name>
    <dbReference type="NCBI Taxonomy" id="2674991"/>
    <lineage>
        <taxon>Bacteria</taxon>
        <taxon>Bacillati</taxon>
        <taxon>Bacillota</taxon>
        <taxon>Bacilli</taxon>
        <taxon>Bacillales</taxon>
        <taxon>Paenibacillaceae</taxon>
        <taxon>Cohnella</taxon>
    </lineage>
</organism>
<evidence type="ECO:0008006" key="6">
    <source>
        <dbReference type="Google" id="ProtNLM"/>
    </source>
</evidence>
<evidence type="ECO:0000313" key="5">
    <source>
        <dbReference type="Proteomes" id="UP000269097"/>
    </source>
</evidence>
<dbReference type="SUPFAM" id="SSF53474">
    <property type="entry name" value="alpha/beta-Hydrolases"/>
    <property type="match status" value="1"/>
</dbReference>
<dbReference type="GO" id="GO:0016042">
    <property type="term" value="P:lipid catabolic process"/>
    <property type="evidence" value="ECO:0007669"/>
    <property type="project" value="UniProtKB-KW"/>
</dbReference>
<evidence type="ECO:0000256" key="1">
    <source>
        <dbReference type="ARBA" id="ARBA00022801"/>
    </source>
</evidence>
<reference evidence="4 5" key="1">
    <citation type="submission" date="2018-10" db="EMBL/GenBank/DDBJ databases">
        <title>Genome Sequence of Cohnella sp.</title>
        <authorList>
            <person name="Srinivasan S."/>
            <person name="Kim M.K."/>
        </authorList>
    </citation>
    <scope>NUCLEOTIDE SEQUENCE [LARGE SCALE GENOMIC DNA]</scope>
    <source>
        <strain evidence="4 5">18JY8-7</strain>
    </source>
</reference>
<keyword evidence="2" id="KW-0442">Lipid degradation</keyword>
<dbReference type="AlphaFoldDB" id="A0A3G3K4M9"/>
<dbReference type="KEGG" id="coh:EAV92_00005"/>
<gene>
    <name evidence="4" type="ORF">EAV92_00005</name>
</gene>
<evidence type="ECO:0000256" key="3">
    <source>
        <dbReference type="ARBA" id="ARBA00023098"/>
    </source>
</evidence>
<dbReference type="EMBL" id="CP033433">
    <property type="protein sequence ID" value="AYQ75392.1"/>
    <property type="molecule type" value="Genomic_DNA"/>
</dbReference>
<evidence type="ECO:0000256" key="2">
    <source>
        <dbReference type="ARBA" id="ARBA00022963"/>
    </source>
</evidence>
<keyword evidence="3" id="KW-0443">Lipid metabolism</keyword>
<keyword evidence="5" id="KW-1185">Reference proteome</keyword>